<dbReference type="InterPro" id="IPR032875">
    <property type="entry name" value="Succ_CoA_lig_flav_dom"/>
</dbReference>
<name>A0A3A8AY77_9RHOB</name>
<dbReference type="Gene3D" id="3.40.50.261">
    <property type="entry name" value="Succinyl-CoA synthetase domains"/>
    <property type="match status" value="2"/>
</dbReference>
<dbReference type="PANTHER" id="PTHR42793">
    <property type="entry name" value="COA BINDING DOMAIN CONTAINING PROTEIN"/>
    <property type="match status" value="1"/>
</dbReference>
<reference evidence="4 5" key="1">
    <citation type="submission" date="2018-09" db="EMBL/GenBank/DDBJ databases">
        <title>Roseovarius spongiae sp. nov., isolated from a marine sponge.</title>
        <authorList>
            <person name="Zhuang L."/>
            <person name="Luo L."/>
        </authorList>
    </citation>
    <scope>NUCLEOTIDE SEQUENCE [LARGE SCALE GENOMIC DNA]</scope>
    <source>
        <strain evidence="4 5">HN-E21</strain>
    </source>
</reference>
<dbReference type="Pfam" id="PF13607">
    <property type="entry name" value="Succ_CoA_lig"/>
    <property type="match status" value="1"/>
</dbReference>
<dbReference type="OrthoDB" id="9807426at2"/>
<dbReference type="Gene3D" id="3.30.1490.20">
    <property type="entry name" value="ATP-grasp fold, A domain"/>
    <property type="match status" value="1"/>
</dbReference>
<dbReference type="SUPFAM" id="SSF51735">
    <property type="entry name" value="NAD(P)-binding Rossmann-fold domains"/>
    <property type="match status" value="1"/>
</dbReference>
<dbReference type="EMBL" id="RAPE01000001">
    <property type="protein sequence ID" value="RKF16806.1"/>
    <property type="molecule type" value="Genomic_DNA"/>
</dbReference>
<gene>
    <name evidence="4" type="ORF">D6850_04510</name>
</gene>
<dbReference type="InterPro" id="IPR013815">
    <property type="entry name" value="ATP_grasp_subdomain_1"/>
</dbReference>
<evidence type="ECO:0000256" key="2">
    <source>
        <dbReference type="SAM" id="MobiDB-lite"/>
    </source>
</evidence>
<protein>
    <submittedName>
        <fullName evidence="4">CoA-binding protein</fullName>
    </submittedName>
</protein>
<dbReference type="InterPro" id="IPR036291">
    <property type="entry name" value="NAD(P)-bd_dom_sf"/>
</dbReference>
<dbReference type="Pfam" id="PF13549">
    <property type="entry name" value="ATP-grasp_5"/>
    <property type="match status" value="1"/>
</dbReference>
<dbReference type="Pfam" id="PF13380">
    <property type="entry name" value="CoA_binding_2"/>
    <property type="match status" value="1"/>
</dbReference>
<dbReference type="SUPFAM" id="SSF56059">
    <property type="entry name" value="Glutathione synthetase ATP-binding domain-like"/>
    <property type="match status" value="1"/>
</dbReference>
<evidence type="ECO:0000313" key="5">
    <source>
        <dbReference type="Proteomes" id="UP000281128"/>
    </source>
</evidence>
<keyword evidence="5" id="KW-1185">Reference proteome</keyword>
<dbReference type="Gene3D" id="3.40.50.720">
    <property type="entry name" value="NAD(P)-binding Rossmann-like Domain"/>
    <property type="match status" value="1"/>
</dbReference>
<evidence type="ECO:0000259" key="3">
    <source>
        <dbReference type="SMART" id="SM00881"/>
    </source>
</evidence>
<dbReference type="GO" id="GO:0005524">
    <property type="term" value="F:ATP binding"/>
    <property type="evidence" value="ECO:0007669"/>
    <property type="project" value="InterPro"/>
</dbReference>
<keyword evidence="1" id="KW-0816">Tricarboxylic acid cycle</keyword>
<feature type="domain" description="CoA-binding" evidence="3">
    <location>
        <begin position="12"/>
        <end position="102"/>
    </location>
</feature>
<dbReference type="SUPFAM" id="SSF52210">
    <property type="entry name" value="Succinyl-CoA synthetase domains"/>
    <property type="match status" value="2"/>
</dbReference>
<dbReference type="Gene3D" id="3.30.470.20">
    <property type="entry name" value="ATP-grasp fold, B domain"/>
    <property type="match status" value="1"/>
</dbReference>
<dbReference type="RefSeq" id="WP_121164172.1">
    <property type="nucleotide sequence ID" value="NZ_RAPE01000001.1"/>
</dbReference>
<dbReference type="InterPro" id="IPR016102">
    <property type="entry name" value="Succinyl-CoA_synth-like"/>
</dbReference>
<evidence type="ECO:0000256" key="1">
    <source>
        <dbReference type="ARBA" id="ARBA00022532"/>
    </source>
</evidence>
<sequence length="729" mass="75483">MTPAQAHNFERLLNPRHIAFVGGADAAIAIGEARRAGFKGRIWAVNPRRADLAGVSCVAEIDALPEAPDAVYLAIPAEAVIGALRRLSAMGAGGVVCYSAGFREAHEEGAALEDALRAAAGDMALIGPNCYGVINYVGKSALWPFAHGGACPGGQGAAIITQSGMFSSDITMSRRSLPLAYMVSGGNQAVLGIEDFVEAFAARDEVRAIGVHIEGLRDVPRFERAALAALERGVPVVALKTGHSAIGAALAQSHTGSLSGTRELYEALFARTGVISVASPAQFLETLKYLCVAGAPKGRDVAGFTCSGGGAAMLADHAEQIGLRFPGFDAAQAGALGALLPPIATVSNPLDYTTPIWGQAERTYPAFRAAMDREGVQSAILVQDYPAAGLDESLPLYRADAGAFARAARDCGLPAAICSTIPENMDAETRDWLIGQGVAPMQGIHEALNAVLGAADWAEARARIRAAPPPPLCPPRGAVRPSPRDEAEGKAWVRACGLAVPEARVTDAAGAAKAARDVGFPVALKMLSAEVLHKTEAGAVAVGLDDAAAVARAVAMMQAEVTARGGAFTDRLLIEAMAPRPIAELLVSVRRDAQFGLALTIGSGGTLTELLQDAVTVLLPAGRDTIAAALGRLRVARLVDGYRGGARADLAAVADAIHLLCKGALAQADTLDEIEINPLFVFQDHCVAIDAVLKTAAAPAVTPGDPPQDPAWDQPHPGNQDQIHRETAK</sequence>
<dbReference type="PANTHER" id="PTHR42793:SF4">
    <property type="entry name" value="BLL6376 PROTEIN"/>
    <property type="match status" value="1"/>
</dbReference>
<dbReference type="Proteomes" id="UP000281128">
    <property type="component" value="Unassembled WGS sequence"/>
</dbReference>
<dbReference type="SMART" id="SM00881">
    <property type="entry name" value="CoA_binding"/>
    <property type="match status" value="1"/>
</dbReference>
<feature type="region of interest" description="Disordered" evidence="2">
    <location>
        <begin position="699"/>
        <end position="729"/>
    </location>
</feature>
<dbReference type="GO" id="GO:0006099">
    <property type="term" value="P:tricarboxylic acid cycle"/>
    <property type="evidence" value="ECO:0007669"/>
    <property type="project" value="UniProtKB-KW"/>
</dbReference>
<proteinExistence type="predicted"/>
<organism evidence="4 5">
    <name type="scientific">Roseovarius spongiae</name>
    <dbReference type="NCBI Taxonomy" id="2320272"/>
    <lineage>
        <taxon>Bacteria</taxon>
        <taxon>Pseudomonadati</taxon>
        <taxon>Pseudomonadota</taxon>
        <taxon>Alphaproteobacteria</taxon>
        <taxon>Rhodobacterales</taxon>
        <taxon>Roseobacteraceae</taxon>
        <taxon>Roseovarius</taxon>
    </lineage>
</organism>
<comment type="caution">
    <text evidence="4">The sequence shown here is derived from an EMBL/GenBank/DDBJ whole genome shotgun (WGS) entry which is preliminary data.</text>
</comment>
<accession>A0A3A8AY77</accession>
<dbReference type="AlphaFoldDB" id="A0A3A8AY77"/>
<evidence type="ECO:0000313" key="4">
    <source>
        <dbReference type="EMBL" id="RKF16806.1"/>
    </source>
</evidence>
<dbReference type="InterPro" id="IPR003781">
    <property type="entry name" value="CoA-bd"/>
</dbReference>